<dbReference type="GO" id="GO:0006782">
    <property type="term" value="P:protoporphyrinogen IX biosynthetic process"/>
    <property type="evidence" value="ECO:0007669"/>
    <property type="project" value="UniProtKB-UniPathway"/>
</dbReference>
<dbReference type="HOGENOM" id="CLU_051874_1_0_1"/>
<dbReference type="InterPro" id="IPR039793">
    <property type="entry name" value="UROS/Hem4"/>
</dbReference>
<dbReference type="InterPro" id="IPR036108">
    <property type="entry name" value="4pyrrol_syn_uPrphyn_synt_sf"/>
</dbReference>
<dbReference type="PANTHER" id="PTHR12390">
    <property type="entry name" value="UROPORPHYRINOGEN III SYNTHASE"/>
    <property type="match status" value="1"/>
</dbReference>
<evidence type="ECO:0000313" key="2">
    <source>
        <dbReference type="EnsemblMetazoa" id="tetur04g03030.1"/>
    </source>
</evidence>
<dbReference type="EnsemblMetazoa" id="tetur04g03030.1">
    <property type="protein sequence ID" value="tetur04g03030.1"/>
    <property type="gene ID" value="tetur04g03030"/>
</dbReference>
<dbReference type="Pfam" id="PF02602">
    <property type="entry name" value="HEM4"/>
    <property type="match status" value="1"/>
</dbReference>
<sequence length="267" mass="29151">MDPVFIILKGDDYIESDPYCQQLQESGYLSFQVPPLSFEFVNIEQLTARLSQTDSYCGLVLTSTRAVEACQRACASDSKLFNVVAAKLLFPVGPKTFEALNAAFNSSTIDEQIVNSLGSAESLASAIVKNFSDPIKSSGKPLLMPSSSIAKETIPSILSEKGIQVDCFACYHTWPNPNLSQKLAQLLIENKGKNIFMVLFSPSGVDSLRIALDNLSTGVDRNRFKFIAIGKTTSKALSDLNWPIFCVSEKPNPISLYQSIAAAMDKE</sequence>
<protein>
    <recommendedName>
        <fullName evidence="1">Tetrapyrrole biosynthesis uroporphyrinogen III synthase domain-containing protein</fullName>
    </recommendedName>
</protein>
<dbReference type="PANTHER" id="PTHR12390:SF0">
    <property type="entry name" value="UROPORPHYRINOGEN-III SYNTHASE"/>
    <property type="match status" value="1"/>
</dbReference>
<feature type="domain" description="Tetrapyrrole biosynthesis uroporphyrinogen III synthase" evidence="1">
    <location>
        <begin position="20"/>
        <end position="257"/>
    </location>
</feature>
<organism evidence="2 3">
    <name type="scientific">Tetranychus urticae</name>
    <name type="common">Two-spotted spider mite</name>
    <dbReference type="NCBI Taxonomy" id="32264"/>
    <lineage>
        <taxon>Eukaryota</taxon>
        <taxon>Metazoa</taxon>
        <taxon>Ecdysozoa</taxon>
        <taxon>Arthropoda</taxon>
        <taxon>Chelicerata</taxon>
        <taxon>Arachnida</taxon>
        <taxon>Acari</taxon>
        <taxon>Acariformes</taxon>
        <taxon>Trombidiformes</taxon>
        <taxon>Prostigmata</taxon>
        <taxon>Eleutherengona</taxon>
        <taxon>Raphignathae</taxon>
        <taxon>Tetranychoidea</taxon>
        <taxon>Tetranychidae</taxon>
        <taxon>Tetranychus</taxon>
    </lineage>
</organism>
<dbReference type="Gene3D" id="3.40.50.10090">
    <property type="match status" value="2"/>
</dbReference>
<keyword evidence="3" id="KW-1185">Reference proteome</keyword>
<dbReference type="UniPathway" id="UPA00251">
    <property type="reaction ID" value="UER00320"/>
</dbReference>
<evidence type="ECO:0000313" key="3">
    <source>
        <dbReference type="Proteomes" id="UP000015104"/>
    </source>
</evidence>
<dbReference type="STRING" id="32264.T1K1X9"/>
<dbReference type="GO" id="GO:0005829">
    <property type="term" value="C:cytosol"/>
    <property type="evidence" value="ECO:0007669"/>
    <property type="project" value="TreeGrafter"/>
</dbReference>
<accession>T1K1X9</accession>
<dbReference type="Proteomes" id="UP000015104">
    <property type="component" value="Unassembled WGS sequence"/>
</dbReference>
<proteinExistence type="predicted"/>
<dbReference type="AlphaFoldDB" id="T1K1X9"/>
<dbReference type="SUPFAM" id="SSF69618">
    <property type="entry name" value="HemD-like"/>
    <property type="match status" value="1"/>
</dbReference>
<dbReference type="InterPro" id="IPR003754">
    <property type="entry name" value="4pyrrol_synth_uPrphyn_synth"/>
</dbReference>
<name>T1K1X9_TETUR</name>
<reference evidence="2" key="2">
    <citation type="submission" date="2015-06" db="UniProtKB">
        <authorList>
            <consortium name="EnsemblMetazoa"/>
        </authorList>
    </citation>
    <scope>IDENTIFICATION</scope>
</reference>
<dbReference type="OMA" id="DPYCQQL"/>
<dbReference type="EMBL" id="CAEY01001357">
    <property type="status" value="NOT_ANNOTATED_CDS"/>
    <property type="molecule type" value="Genomic_DNA"/>
</dbReference>
<evidence type="ECO:0000259" key="1">
    <source>
        <dbReference type="Pfam" id="PF02602"/>
    </source>
</evidence>
<dbReference type="OrthoDB" id="5595751at2759"/>
<gene>
    <name evidence="2" type="primary">107359825</name>
</gene>
<reference evidence="3" key="1">
    <citation type="submission" date="2011-08" db="EMBL/GenBank/DDBJ databases">
        <authorList>
            <person name="Rombauts S."/>
        </authorList>
    </citation>
    <scope>NUCLEOTIDE SEQUENCE</scope>
    <source>
        <strain evidence="3">London</strain>
    </source>
</reference>
<dbReference type="CDD" id="cd06578">
    <property type="entry name" value="HemD"/>
    <property type="match status" value="1"/>
</dbReference>
<dbReference type="GO" id="GO:0006780">
    <property type="term" value="P:uroporphyrinogen III biosynthetic process"/>
    <property type="evidence" value="ECO:0007669"/>
    <property type="project" value="InterPro"/>
</dbReference>
<dbReference type="GO" id="GO:0004852">
    <property type="term" value="F:uroporphyrinogen-III synthase activity"/>
    <property type="evidence" value="ECO:0007669"/>
    <property type="project" value="InterPro"/>
</dbReference>
<dbReference type="eggNOG" id="KOG4132">
    <property type="taxonomic scope" value="Eukaryota"/>
</dbReference>